<dbReference type="HOGENOM" id="CLU_2716454_0_0_9"/>
<organism evidence="1 2">
    <name type="scientific">Faecalibacterium cf. prausnitzii KLE1255</name>
    <dbReference type="NCBI Taxonomy" id="748224"/>
    <lineage>
        <taxon>Bacteria</taxon>
        <taxon>Bacillati</taxon>
        <taxon>Bacillota</taxon>
        <taxon>Clostridia</taxon>
        <taxon>Eubacteriales</taxon>
        <taxon>Oscillospiraceae</taxon>
        <taxon>Faecalibacterium</taxon>
    </lineage>
</organism>
<sequence length="72" mass="8009">MTLKEAMTYRGENEETLAKALDTRPLDVRRWCKPGGLEKLSAQRLQQLAKALDGGVLITEDGAEFELYGGRV</sequence>
<evidence type="ECO:0000313" key="1">
    <source>
        <dbReference type="EMBL" id="EFQ07084.1"/>
    </source>
</evidence>
<reference evidence="1 2" key="1">
    <citation type="submission" date="2010-08" db="EMBL/GenBank/DDBJ databases">
        <authorList>
            <person name="Weinstock G."/>
            <person name="Sodergren E."/>
            <person name="Clifton S."/>
            <person name="Fulton L."/>
            <person name="Fulton B."/>
            <person name="Courtney L."/>
            <person name="Fronick C."/>
            <person name="Harrison M."/>
            <person name="Strong C."/>
            <person name="Farmer C."/>
            <person name="Delahaunty K."/>
            <person name="Markovic C."/>
            <person name="Hall O."/>
            <person name="Minx P."/>
            <person name="Tomlinson C."/>
            <person name="Mitreva M."/>
            <person name="Hou S."/>
            <person name="Chen J."/>
            <person name="Wollam A."/>
            <person name="Pepin K.H."/>
            <person name="Johnson M."/>
            <person name="Bhonagiri V."/>
            <person name="Zhang X."/>
            <person name="Suruliraj S."/>
            <person name="Warren W."/>
            <person name="Chinwalla A."/>
            <person name="Mardis E.R."/>
            <person name="Wilson R.K."/>
        </authorList>
    </citation>
    <scope>NUCLEOTIDE SEQUENCE [LARGE SCALE GENOMIC DNA]</scope>
    <source>
        <strain evidence="1 2">KLE1255</strain>
    </source>
</reference>
<name>E2ZI98_9FIRM</name>
<comment type="caution">
    <text evidence="1">The sequence shown here is derived from an EMBL/GenBank/DDBJ whole genome shotgun (WGS) entry which is preliminary data.</text>
</comment>
<dbReference type="OrthoDB" id="9910125at2"/>
<dbReference type="STRING" id="748224.HMPREF9436_01389"/>
<dbReference type="BioCyc" id="FCF748224-HMP:GTSS-72-MONOMER"/>
<dbReference type="EMBL" id="AECU01000117">
    <property type="protein sequence ID" value="EFQ07084.1"/>
    <property type="molecule type" value="Genomic_DNA"/>
</dbReference>
<gene>
    <name evidence="1" type="ORF">HMPREF9436_01389</name>
</gene>
<accession>E2ZI98</accession>
<protein>
    <recommendedName>
        <fullName evidence="3">Toxin-antitoxin system, antitoxin component, Xre family</fullName>
    </recommendedName>
</protein>
<evidence type="ECO:0008006" key="3">
    <source>
        <dbReference type="Google" id="ProtNLM"/>
    </source>
</evidence>
<proteinExistence type="predicted"/>
<dbReference type="RefSeq" id="WP_005941659.1">
    <property type="nucleotide sequence ID" value="NZ_GL538315.1"/>
</dbReference>
<dbReference type="Proteomes" id="UP000006028">
    <property type="component" value="Unassembled WGS sequence"/>
</dbReference>
<dbReference type="AlphaFoldDB" id="E2ZI98"/>
<evidence type="ECO:0000313" key="2">
    <source>
        <dbReference type="Proteomes" id="UP000006028"/>
    </source>
</evidence>